<name>A0ABZ2GII5_9BURK</name>
<dbReference type="Proteomes" id="UP001373909">
    <property type="component" value="Chromosome"/>
</dbReference>
<feature type="domain" description="TIR" evidence="1">
    <location>
        <begin position="1"/>
        <end position="124"/>
    </location>
</feature>
<keyword evidence="2" id="KW-0675">Receptor</keyword>
<proteinExistence type="predicted"/>
<sequence>MIFVSHNYNDKAIVERFAVALSESFGQEKVFYDSWSIQPGDGIIDRMNSGLSSCKFFLFFVTKHSLNSKMVQLEWQNALMAKAKNGIKFIPIRVDNSEMPILLMQSLYIDLYSAGIDASIRQAVDVISGKSTYSPIELFSNLHSHATQSNGLCILNIEAKSFMEPISSFLLVFNNNIDEFEFDIPDECAYNSSESYSIKIDEQTSGQAKALGLDRAIVPGHSLNITIKIPIDVVMDLRSILHERTKGSWAPIPLTWN</sequence>
<accession>A0ABZ2GII5</accession>
<dbReference type="EMBL" id="CP142523">
    <property type="protein sequence ID" value="WWO44156.1"/>
    <property type="molecule type" value="Genomic_DNA"/>
</dbReference>
<reference evidence="2 3" key="1">
    <citation type="submission" date="2024-01" db="EMBL/GenBank/DDBJ databases">
        <title>Draft genome sequences of nine bacterial species from freshwater ponds near Washington, DC.</title>
        <authorList>
            <person name="Pavloudi C."/>
            <person name="Oliver L."/>
            <person name="Slattery K."/>
            <person name="Lissner G."/>
            <person name="Saw J.H."/>
        </authorList>
    </citation>
    <scope>NUCLEOTIDE SEQUENCE [LARGE SCALE GENOMIC DNA]</scope>
    <source>
        <strain evidence="3">TB1-E2</strain>
    </source>
</reference>
<evidence type="ECO:0000259" key="1">
    <source>
        <dbReference type="PROSITE" id="PS50104"/>
    </source>
</evidence>
<evidence type="ECO:0000313" key="3">
    <source>
        <dbReference type="Proteomes" id="UP001373909"/>
    </source>
</evidence>
<dbReference type="InterPro" id="IPR000157">
    <property type="entry name" value="TIR_dom"/>
</dbReference>
<dbReference type="Pfam" id="PF13676">
    <property type="entry name" value="TIR_2"/>
    <property type="match status" value="1"/>
</dbReference>
<protein>
    <submittedName>
        <fullName evidence="2">Toll/interleukin-1 receptor domain-containing protein</fullName>
    </submittedName>
</protein>
<dbReference type="RefSeq" id="WP_219329057.1">
    <property type="nucleotide sequence ID" value="NZ_CP142523.1"/>
</dbReference>
<dbReference type="PROSITE" id="PS50104">
    <property type="entry name" value="TIR"/>
    <property type="match status" value="1"/>
</dbReference>
<organism evidence="2 3">
    <name type="scientific">Janthinobacterium aestuarii</name>
    <dbReference type="NCBI Taxonomy" id="2985511"/>
    <lineage>
        <taxon>Bacteria</taxon>
        <taxon>Pseudomonadati</taxon>
        <taxon>Pseudomonadota</taxon>
        <taxon>Betaproteobacteria</taxon>
        <taxon>Burkholderiales</taxon>
        <taxon>Oxalobacteraceae</taxon>
        <taxon>Janthinobacterium</taxon>
    </lineage>
</organism>
<keyword evidence="3" id="KW-1185">Reference proteome</keyword>
<evidence type="ECO:0000313" key="2">
    <source>
        <dbReference type="EMBL" id="WWO44156.1"/>
    </source>
</evidence>
<gene>
    <name evidence="2" type="ORF">OPV09_15660</name>
</gene>